<proteinExistence type="predicted"/>
<protein>
    <submittedName>
        <fullName evidence="1">Uncharacterized protein</fullName>
    </submittedName>
</protein>
<dbReference type="AlphaFoldDB" id="A0A699TQB2"/>
<comment type="caution">
    <text evidence="1">The sequence shown here is derived from an EMBL/GenBank/DDBJ whole genome shotgun (WGS) entry which is preliminary data.</text>
</comment>
<feature type="non-terminal residue" evidence="1">
    <location>
        <position position="1"/>
    </location>
</feature>
<organism evidence="1">
    <name type="scientific">Tanacetum cinerariifolium</name>
    <name type="common">Dalmatian daisy</name>
    <name type="synonym">Chrysanthemum cinerariifolium</name>
    <dbReference type="NCBI Taxonomy" id="118510"/>
    <lineage>
        <taxon>Eukaryota</taxon>
        <taxon>Viridiplantae</taxon>
        <taxon>Streptophyta</taxon>
        <taxon>Embryophyta</taxon>
        <taxon>Tracheophyta</taxon>
        <taxon>Spermatophyta</taxon>
        <taxon>Magnoliopsida</taxon>
        <taxon>eudicotyledons</taxon>
        <taxon>Gunneridae</taxon>
        <taxon>Pentapetalae</taxon>
        <taxon>asterids</taxon>
        <taxon>campanulids</taxon>
        <taxon>Asterales</taxon>
        <taxon>Asteraceae</taxon>
        <taxon>Asteroideae</taxon>
        <taxon>Anthemideae</taxon>
        <taxon>Anthemidinae</taxon>
        <taxon>Tanacetum</taxon>
    </lineage>
</organism>
<accession>A0A699TQB2</accession>
<dbReference type="EMBL" id="BKCJ011262856">
    <property type="protein sequence ID" value="GFD12023.1"/>
    <property type="molecule type" value="Genomic_DNA"/>
</dbReference>
<sequence>AALRPLAAGYHLARAGGRGLGHCAAAVCPQGGWHYRPAPRCRTVGYGRIRVVAAAPRAATHSDCPHGARYGG</sequence>
<reference evidence="1" key="1">
    <citation type="journal article" date="2019" name="Sci. Rep.">
        <title>Draft genome of Tanacetum cinerariifolium, the natural source of mosquito coil.</title>
        <authorList>
            <person name="Yamashiro T."/>
            <person name="Shiraishi A."/>
            <person name="Satake H."/>
            <person name="Nakayama K."/>
        </authorList>
    </citation>
    <scope>NUCLEOTIDE SEQUENCE</scope>
</reference>
<evidence type="ECO:0000313" key="1">
    <source>
        <dbReference type="EMBL" id="GFD12023.1"/>
    </source>
</evidence>
<name>A0A699TQB2_TANCI</name>
<gene>
    <name evidence="1" type="ORF">Tci_883992</name>
</gene>